<dbReference type="RefSeq" id="WP_343780427.1">
    <property type="nucleotide sequence ID" value="NZ_BAAADQ010000015.1"/>
</dbReference>
<comment type="caution">
    <text evidence="2">The sequence shown here is derived from an EMBL/GenBank/DDBJ whole genome shotgun (WGS) entry which is preliminary data.</text>
</comment>
<dbReference type="Proteomes" id="UP001567571">
    <property type="component" value="Unassembled WGS sequence"/>
</dbReference>
<sequence length="127" mass="13242">MNVVTRERTRTCIRCHERFTEPAGTVTRICDDCPSRTTAPSASTTAEPSDASSPSRSAAGEGGGGDGRSDGGGRNEGGGRSGGGGGGLDRNRERECLRCGEAFLEGPGEIARLCPSCDPDKVRLRDR</sequence>
<feature type="compositionally biased region" description="Gly residues" evidence="1">
    <location>
        <begin position="74"/>
        <end position="88"/>
    </location>
</feature>
<accession>A0ABV4III3</accession>
<evidence type="ECO:0008006" key="4">
    <source>
        <dbReference type="Google" id="ProtNLM"/>
    </source>
</evidence>
<evidence type="ECO:0000313" key="3">
    <source>
        <dbReference type="Proteomes" id="UP001567571"/>
    </source>
</evidence>
<reference evidence="2 3" key="1">
    <citation type="submission" date="2024-06" db="EMBL/GenBank/DDBJ databases">
        <title>Halorubrum miltondacostae sp. nov., a potential PHA producer isolated from an inland solar saltern in Rio Maior, Portugal.</title>
        <authorList>
            <person name="Albuquerque L."/>
            <person name="Viver T."/>
            <person name="Barroso C."/>
            <person name="Claudino R."/>
            <person name="Galvan M."/>
            <person name="Simoes G."/>
            <person name="Lobo Da Cunha A."/>
            <person name="Egas C."/>
        </authorList>
    </citation>
    <scope>NUCLEOTIDE SEQUENCE [LARGE SCALE GENOMIC DNA]</scope>
    <source>
        <strain evidence="2 3">DSM 18646</strain>
    </source>
</reference>
<organism evidence="2 3">
    <name type="scientific">Halorubrum ejinorense</name>
    <dbReference type="NCBI Taxonomy" id="425309"/>
    <lineage>
        <taxon>Archaea</taxon>
        <taxon>Methanobacteriati</taxon>
        <taxon>Methanobacteriota</taxon>
        <taxon>Stenosarchaea group</taxon>
        <taxon>Halobacteria</taxon>
        <taxon>Halobacteriales</taxon>
        <taxon>Haloferacaceae</taxon>
        <taxon>Halorubrum</taxon>
    </lineage>
</organism>
<protein>
    <recommendedName>
        <fullName evidence="4">Small CPxCG-related zinc finger protein</fullName>
    </recommendedName>
</protein>
<feature type="region of interest" description="Disordered" evidence="1">
    <location>
        <begin position="26"/>
        <end position="91"/>
    </location>
</feature>
<evidence type="ECO:0000313" key="2">
    <source>
        <dbReference type="EMBL" id="MEZ3166367.1"/>
    </source>
</evidence>
<dbReference type="EMBL" id="JBEDNW010000002">
    <property type="protein sequence ID" value="MEZ3166367.1"/>
    <property type="molecule type" value="Genomic_DNA"/>
</dbReference>
<gene>
    <name evidence="2" type="ORF">ABNG02_03365</name>
</gene>
<evidence type="ECO:0000256" key="1">
    <source>
        <dbReference type="SAM" id="MobiDB-lite"/>
    </source>
</evidence>
<keyword evidence="3" id="KW-1185">Reference proteome</keyword>
<proteinExistence type="predicted"/>
<name>A0ABV4III3_9EURY</name>
<feature type="compositionally biased region" description="Low complexity" evidence="1">
    <location>
        <begin position="35"/>
        <end position="59"/>
    </location>
</feature>